<accession>A0A286RM41</accession>
<dbReference type="CDD" id="cd21140">
    <property type="entry name" value="Cas6_I-like"/>
    <property type="match status" value="1"/>
</dbReference>
<dbReference type="Pfam" id="PF01881">
    <property type="entry name" value="Cas_Cas6_C"/>
    <property type="match status" value="1"/>
</dbReference>
<name>A0A286RM41_9BACT</name>
<dbReference type="GO" id="GO:0051607">
    <property type="term" value="P:defense response to virus"/>
    <property type="evidence" value="ECO:0007669"/>
    <property type="project" value="UniProtKB-KW"/>
</dbReference>
<dbReference type="InterPro" id="IPR049435">
    <property type="entry name" value="Cas_Cas6_C"/>
</dbReference>
<feature type="domain" description="CRISPR associated protein Cas6 C-terminal" evidence="2">
    <location>
        <begin position="2"/>
        <end position="102"/>
    </location>
</feature>
<keyword evidence="4" id="KW-1185">Reference proteome</keyword>
<gene>
    <name evidence="3" type="ORF">THTE_4419</name>
</gene>
<reference evidence="3 4" key="1">
    <citation type="journal article" name="Front. Microbiol.">
        <title>Sugar Metabolism of the First Thermophilic Planctomycete Thermogutta terrifontis: Comparative Genomic and Transcriptomic Approaches.</title>
        <authorList>
            <person name="Elcheninov A.G."/>
            <person name="Menzel P."/>
            <person name="Gudbergsdottir S.R."/>
            <person name="Slesarev A.I."/>
            <person name="Kadnikov V.V."/>
            <person name="Krogh A."/>
            <person name="Bonch-Osmolovskaya E.A."/>
            <person name="Peng X."/>
            <person name="Kublanov I.V."/>
        </authorList>
    </citation>
    <scope>NUCLEOTIDE SEQUENCE [LARGE SCALE GENOMIC DNA]</scope>
    <source>
        <strain evidence="3 4">R1</strain>
    </source>
</reference>
<dbReference type="KEGG" id="ttf:THTE_4419"/>
<dbReference type="GO" id="GO:0016788">
    <property type="term" value="F:hydrolase activity, acting on ester bonds"/>
    <property type="evidence" value="ECO:0007669"/>
    <property type="project" value="InterPro"/>
</dbReference>
<organism evidence="3 4">
    <name type="scientific">Thermogutta terrifontis</name>
    <dbReference type="NCBI Taxonomy" id="1331910"/>
    <lineage>
        <taxon>Bacteria</taxon>
        <taxon>Pseudomonadati</taxon>
        <taxon>Planctomycetota</taxon>
        <taxon>Planctomycetia</taxon>
        <taxon>Pirellulales</taxon>
        <taxon>Thermoguttaceae</taxon>
        <taxon>Thermogutta</taxon>
    </lineage>
</organism>
<dbReference type="PANTHER" id="PTHR36984:SF3">
    <property type="entry name" value="CRISPR-ASSOCIATED ENDORIBONUCLEASE CAS6"/>
    <property type="match status" value="1"/>
</dbReference>
<dbReference type="AlphaFoldDB" id="A0A286RM41"/>
<sequence length="120" mass="13771">MAPVLVNTKGDPNRYLLPEDKGFEEGLRFSVREIARTFLNMPDASIDFCPVDIRRKVVRHYNMHMQGFVGIFELSGPPEVLNLIYQVGLGVRRSQGFGMLELLQTTRYEKLPKGKEHIHV</sequence>
<dbReference type="InterPro" id="IPR010156">
    <property type="entry name" value="CRISPR-assoc_prot_Cas6"/>
</dbReference>
<proteinExistence type="predicted"/>
<evidence type="ECO:0000313" key="3">
    <source>
        <dbReference type="EMBL" id="ASV77020.1"/>
    </source>
</evidence>
<dbReference type="Gene3D" id="3.30.70.1900">
    <property type="match status" value="1"/>
</dbReference>
<dbReference type="EMBL" id="CP018477">
    <property type="protein sequence ID" value="ASV77020.1"/>
    <property type="molecule type" value="Genomic_DNA"/>
</dbReference>
<dbReference type="Proteomes" id="UP000215086">
    <property type="component" value="Chromosome"/>
</dbReference>
<protein>
    <submittedName>
        <fullName evidence="3">CRISPR repeat RNA endoribonuclease Cas6</fullName>
    </submittedName>
</protein>
<evidence type="ECO:0000256" key="1">
    <source>
        <dbReference type="ARBA" id="ARBA00023118"/>
    </source>
</evidence>
<evidence type="ECO:0000313" key="4">
    <source>
        <dbReference type="Proteomes" id="UP000215086"/>
    </source>
</evidence>
<evidence type="ECO:0000259" key="2">
    <source>
        <dbReference type="Pfam" id="PF01881"/>
    </source>
</evidence>
<keyword evidence="1" id="KW-0051">Antiviral defense</keyword>
<dbReference type="PANTHER" id="PTHR36984">
    <property type="entry name" value="CRISPR-ASSOCIATED ENDORIBONUCLEASE CAS6 1"/>
    <property type="match status" value="1"/>
</dbReference>